<evidence type="ECO:0000313" key="5">
    <source>
        <dbReference type="Proteomes" id="UP000311382"/>
    </source>
</evidence>
<accession>A0A5C5FR33</accession>
<evidence type="ECO:0000256" key="1">
    <source>
        <dbReference type="ARBA" id="ARBA00022443"/>
    </source>
</evidence>
<dbReference type="CDD" id="cd00174">
    <property type="entry name" value="SH3"/>
    <property type="match status" value="1"/>
</dbReference>
<proteinExistence type="predicted"/>
<evidence type="ECO:0000256" key="2">
    <source>
        <dbReference type="PROSITE-ProRule" id="PRU00192"/>
    </source>
</evidence>
<sequence>MATPRATEQSDVVWALHTFEAENDDELAFAAGERIIVLERDDQYGDGWFQVRPSSARPSFRARYLRGVRRSEPCVLPS</sequence>
<comment type="caution">
    <text evidence="4">The sequence shown here is derived from an EMBL/GenBank/DDBJ whole genome shotgun (WGS) entry which is preliminary data.</text>
</comment>
<organism evidence="4 5">
    <name type="scientific">Rhodotorula diobovata</name>
    <dbReference type="NCBI Taxonomy" id="5288"/>
    <lineage>
        <taxon>Eukaryota</taxon>
        <taxon>Fungi</taxon>
        <taxon>Dikarya</taxon>
        <taxon>Basidiomycota</taxon>
        <taxon>Pucciniomycotina</taxon>
        <taxon>Microbotryomycetes</taxon>
        <taxon>Sporidiobolales</taxon>
        <taxon>Sporidiobolaceae</taxon>
        <taxon>Rhodotorula</taxon>
    </lineage>
</organism>
<dbReference type="InterPro" id="IPR001452">
    <property type="entry name" value="SH3_domain"/>
</dbReference>
<gene>
    <name evidence="4" type="ORF">DMC30DRAFT_400941</name>
</gene>
<feature type="domain" description="SH3" evidence="3">
    <location>
        <begin position="8"/>
        <end position="70"/>
    </location>
</feature>
<evidence type="ECO:0000313" key="4">
    <source>
        <dbReference type="EMBL" id="TNY19260.1"/>
    </source>
</evidence>
<dbReference type="SMART" id="SM00326">
    <property type="entry name" value="SH3"/>
    <property type="match status" value="1"/>
</dbReference>
<dbReference type="OrthoDB" id="73680at2759"/>
<reference evidence="4 5" key="1">
    <citation type="submission" date="2019-03" db="EMBL/GenBank/DDBJ databases">
        <title>Rhodosporidium diobovatum UCD-FST 08-225 genome sequencing, assembly, and annotation.</title>
        <authorList>
            <person name="Fakankun I.U."/>
            <person name="Fristensky B."/>
            <person name="Levin D.B."/>
        </authorList>
    </citation>
    <scope>NUCLEOTIDE SEQUENCE [LARGE SCALE GENOMIC DNA]</scope>
    <source>
        <strain evidence="4 5">UCD-FST 08-225</strain>
    </source>
</reference>
<dbReference type="AlphaFoldDB" id="A0A5C5FR33"/>
<dbReference type="PROSITE" id="PS50002">
    <property type="entry name" value="SH3"/>
    <property type="match status" value="1"/>
</dbReference>
<dbReference type="Gene3D" id="2.30.30.40">
    <property type="entry name" value="SH3 Domains"/>
    <property type="match status" value="1"/>
</dbReference>
<evidence type="ECO:0000259" key="3">
    <source>
        <dbReference type="PROSITE" id="PS50002"/>
    </source>
</evidence>
<name>A0A5C5FR33_9BASI</name>
<keyword evidence="5" id="KW-1185">Reference proteome</keyword>
<dbReference type="EMBL" id="SOZI01000102">
    <property type="protein sequence ID" value="TNY19260.1"/>
    <property type="molecule type" value="Genomic_DNA"/>
</dbReference>
<dbReference type="Pfam" id="PF00018">
    <property type="entry name" value="SH3_1"/>
    <property type="match status" value="1"/>
</dbReference>
<dbReference type="SUPFAM" id="SSF50044">
    <property type="entry name" value="SH3-domain"/>
    <property type="match status" value="1"/>
</dbReference>
<protein>
    <recommendedName>
        <fullName evidence="3">SH3 domain-containing protein</fullName>
    </recommendedName>
</protein>
<dbReference type="Proteomes" id="UP000311382">
    <property type="component" value="Unassembled WGS sequence"/>
</dbReference>
<dbReference type="InterPro" id="IPR036028">
    <property type="entry name" value="SH3-like_dom_sf"/>
</dbReference>
<dbReference type="STRING" id="5288.A0A5C5FR33"/>
<keyword evidence="1 2" id="KW-0728">SH3 domain</keyword>